<comment type="subcellular location">
    <subcellularLocation>
        <location evidence="1">Mitochondrion outer membrane</location>
        <topology evidence="1">Single-pass membrane protein</topology>
    </subcellularLocation>
</comment>
<dbReference type="EMBL" id="KQ257454">
    <property type="protein sequence ID" value="KND01413.1"/>
    <property type="molecule type" value="Genomic_DNA"/>
</dbReference>
<keyword evidence="11" id="KW-1185">Reference proteome</keyword>
<organism evidence="10 11">
    <name type="scientific">Spizellomyces punctatus (strain DAOM BR117)</name>
    <dbReference type="NCBI Taxonomy" id="645134"/>
    <lineage>
        <taxon>Eukaryota</taxon>
        <taxon>Fungi</taxon>
        <taxon>Fungi incertae sedis</taxon>
        <taxon>Chytridiomycota</taxon>
        <taxon>Chytridiomycota incertae sedis</taxon>
        <taxon>Chytridiomycetes</taxon>
        <taxon>Spizellomycetales</taxon>
        <taxon>Spizellomycetaceae</taxon>
        <taxon>Spizellomyces</taxon>
    </lineage>
</organism>
<dbReference type="InParanoid" id="A0A0L0HK53"/>
<evidence type="ECO:0000313" key="11">
    <source>
        <dbReference type="Proteomes" id="UP000053201"/>
    </source>
</evidence>
<dbReference type="Pfam" id="PF10642">
    <property type="entry name" value="Tom5"/>
    <property type="match status" value="1"/>
</dbReference>
<dbReference type="InterPro" id="IPR019603">
    <property type="entry name" value="Tom5"/>
</dbReference>
<evidence type="ECO:0000256" key="1">
    <source>
        <dbReference type="ARBA" id="ARBA00004572"/>
    </source>
</evidence>
<gene>
    <name evidence="10" type="ORF">SPPG_09100</name>
</gene>
<keyword evidence="7" id="KW-0496">Mitochondrion</keyword>
<dbReference type="GO" id="GO:0006626">
    <property type="term" value="P:protein targeting to mitochondrion"/>
    <property type="evidence" value="ECO:0007669"/>
    <property type="project" value="UniProtKB-ARBA"/>
</dbReference>
<keyword evidence="2" id="KW-0813">Transport</keyword>
<dbReference type="GO" id="GO:0005741">
    <property type="term" value="C:mitochondrial outer membrane"/>
    <property type="evidence" value="ECO:0007669"/>
    <property type="project" value="UniProtKB-SubCell"/>
</dbReference>
<sequence>MFSFGPQTPKITLEEAIENRVKVRQSFTKFLTVVAAIRIAPFLVEYAKELL</sequence>
<dbReference type="VEuPathDB" id="FungiDB:SPPG_09100"/>
<reference evidence="10 11" key="1">
    <citation type="submission" date="2009-08" db="EMBL/GenBank/DDBJ databases">
        <title>The Genome Sequence of Spizellomyces punctatus strain DAOM BR117.</title>
        <authorList>
            <consortium name="The Broad Institute Genome Sequencing Platform"/>
            <person name="Russ C."/>
            <person name="Cuomo C."/>
            <person name="Shea T."/>
            <person name="Young S.K."/>
            <person name="Zeng Q."/>
            <person name="Koehrsen M."/>
            <person name="Haas B."/>
            <person name="Borodovsky M."/>
            <person name="Guigo R."/>
            <person name="Alvarado L."/>
            <person name="Berlin A."/>
            <person name="Bochicchio J."/>
            <person name="Borenstein D."/>
            <person name="Chapman S."/>
            <person name="Chen Z."/>
            <person name="Engels R."/>
            <person name="Freedman E."/>
            <person name="Gellesch M."/>
            <person name="Goldberg J."/>
            <person name="Griggs A."/>
            <person name="Gujja S."/>
            <person name="Heiman D."/>
            <person name="Hepburn T."/>
            <person name="Howarth C."/>
            <person name="Jen D."/>
            <person name="Larson L."/>
            <person name="Lewis B."/>
            <person name="Mehta T."/>
            <person name="Park D."/>
            <person name="Pearson M."/>
            <person name="Roberts A."/>
            <person name="Saif S."/>
            <person name="Shenoy N."/>
            <person name="Sisk P."/>
            <person name="Stolte C."/>
            <person name="Sykes S."/>
            <person name="Thomson T."/>
            <person name="Walk T."/>
            <person name="White J."/>
            <person name="Yandava C."/>
            <person name="Burger G."/>
            <person name="Gray M.W."/>
            <person name="Holland P.W.H."/>
            <person name="King N."/>
            <person name="Lang F.B.F."/>
            <person name="Roger A.J."/>
            <person name="Ruiz-Trillo I."/>
            <person name="Lander E."/>
            <person name="Nusbaum C."/>
        </authorList>
    </citation>
    <scope>NUCLEOTIDE SEQUENCE [LARGE SCALE GENOMIC DNA]</scope>
    <source>
        <strain evidence="10 11">DAOM BR117</strain>
    </source>
</reference>
<evidence type="ECO:0000256" key="9">
    <source>
        <dbReference type="ARBA" id="ARBA00025716"/>
    </source>
</evidence>
<dbReference type="OrthoDB" id="2101782at2759"/>
<keyword evidence="3" id="KW-0812">Transmembrane</keyword>
<dbReference type="AlphaFoldDB" id="A0A0L0HK53"/>
<dbReference type="GeneID" id="27692225"/>
<dbReference type="Proteomes" id="UP000053201">
    <property type="component" value="Unassembled WGS sequence"/>
</dbReference>
<evidence type="ECO:0000256" key="2">
    <source>
        <dbReference type="ARBA" id="ARBA00022448"/>
    </source>
</evidence>
<evidence type="ECO:0000256" key="6">
    <source>
        <dbReference type="ARBA" id="ARBA00022989"/>
    </source>
</evidence>
<evidence type="ECO:0000256" key="8">
    <source>
        <dbReference type="ARBA" id="ARBA00023136"/>
    </source>
</evidence>
<evidence type="ECO:0000256" key="7">
    <source>
        <dbReference type="ARBA" id="ARBA00023128"/>
    </source>
</evidence>
<keyword evidence="8" id="KW-0472">Membrane</keyword>
<dbReference type="RefSeq" id="XP_016609452.1">
    <property type="nucleotide sequence ID" value="XM_016757255.1"/>
</dbReference>
<proteinExistence type="inferred from homology"/>
<keyword evidence="4" id="KW-1000">Mitochondrion outer membrane</keyword>
<evidence type="ECO:0000256" key="3">
    <source>
        <dbReference type="ARBA" id="ARBA00022692"/>
    </source>
</evidence>
<evidence type="ECO:0000256" key="4">
    <source>
        <dbReference type="ARBA" id="ARBA00022787"/>
    </source>
</evidence>
<evidence type="ECO:0000256" key="5">
    <source>
        <dbReference type="ARBA" id="ARBA00022927"/>
    </source>
</evidence>
<name>A0A0L0HK53_SPIPD</name>
<comment type="similarity">
    <text evidence="9">Belongs to the Tom5 family.</text>
</comment>
<keyword evidence="6" id="KW-1133">Transmembrane helix</keyword>
<accession>A0A0L0HK53</accession>
<keyword evidence="5" id="KW-0653">Protein transport</keyword>
<evidence type="ECO:0000313" key="10">
    <source>
        <dbReference type="EMBL" id="KND01413.1"/>
    </source>
</evidence>
<dbReference type="GO" id="GO:0015031">
    <property type="term" value="P:protein transport"/>
    <property type="evidence" value="ECO:0007669"/>
    <property type="project" value="UniProtKB-KW"/>
</dbReference>
<protein>
    <submittedName>
        <fullName evidence="10">Uncharacterized protein</fullName>
    </submittedName>
</protein>